<comment type="similarity">
    <text evidence="8">Belongs to the phosphoglycerate kinase family.</text>
</comment>
<keyword evidence="4" id="KW-0547">Nucleotide-binding</keyword>
<sequence>MKLKDIREVNNLQGKKIFLRSDLNAPIKDGEITDDFRLRCALKTINFLKDKSAKIILAGHLGIDPKNSFLPIYKYLQKYFPIFFTGEVFGKKTDDALNNLKDGEIVFLENLRSNNGESANDEKFTKKLASFADIYVNDAFSVSHRKHSSIVGIPNYLPSYAGILLQEEINALSDALIPQSPSLCILGGVKFKTKEPLIRKFLYIYDTVYVSGALANDFFKARGFNVGKSLISDNYADIKNLAESEKIIIPSDVTVENNNGVFIKKLQDISDEDNITDAGTKSGKQLAELARNSKFILWNGTLGEYERGFIKQTEVLARAIANSSARTLIGGGDTIASINHLNLLNKFSFVSTGGGAMLQFLLDGTMLGIEALKQSAREYNMK</sequence>
<evidence type="ECO:0000256" key="5">
    <source>
        <dbReference type="ARBA" id="ARBA00022777"/>
    </source>
</evidence>
<comment type="catalytic activity">
    <reaction evidence="1 8">
        <text>(2R)-3-phosphoglycerate + ATP = (2R)-3-phospho-glyceroyl phosphate + ADP</text>
        <dbReference type="Rhea" id="RHEA:14801"/>
        <dbReference type="ChEBI" id="CHEBI:30616"/>
        <dbReference type="ChEBI" id="CHEBI:57604"/>
        <dbReference type="ChEBI" id="CHEBI:58272"/>
        <dbReference type="ChEBI" id="CHEBI:456216"/>
        <dbReference type="EC" id="2.7.2.3"/>
    </reaction>
</comment>
<feature type="binding site" evidence="7">
    <location>
        <begin position="331"/>
        <end position="334"/>
    </location>
    <ligand>
        <name>ATP</name>
        <dbReference type="ChEBI" id="CHEBI:30616"/>
    </ligand>
</feature>
<evidence type="ECO:0000256" key="8">
    <source>
        <dbReference type="RuleBase" id="RU000532"/>
    </source>
</evidence>
<dbReference type="PANTHER" id="PTHR11406:SF23">
    <property type="entry name" value="PHOSPHOGLYCERATE KINASE 1, CHLOROPLASTIC-RELATED"/>
    <property type="match status" value="1"/>
</dbReference>
<protein>
    <recommendedName>
        <fullName evidence="2 8">Phosphoglycerate kinase</fullName>
        <ecNumber evidence="2 8">2.7.2.3</ecNumber>
    </recommendedName>
</protein>
<feature type="binding site" evidence="7">
    <location>
        <position position="306"/>
    </location>
    <ligand>
        <name>ATP</name>
        <dbReference type="ChEBI" id="CHEBI:30616"/>
    </ligand>
</feature>
<proteinExistence type="inferred from homology"/>
<evidence type="ECO:0000313" key="10">
    <source>
        <dbReference type="Proteomes" id="UP000230481"/>
    </source>
</evidence>
<dbReference type="EMBL" id="PFAA01000017">
    <property type="protein sequence ID" value="PIT96893.1"/>
    <property type="molecule type" value="Genomic_DNA"/>
</dbReference>
<dbReference type="InterPro" id="IPR001576">
    <property type="entry name" value="Phosphoglycerate_kinase"/>
</dbReference>
<dbReference type="PANTHER" id="PTHR11406">
    <property type="entry name" value="PHOSPHOGLYCERATE KINASE"/>
    <property type="match status" value="1"/>
</dbReference>
<reference evidence="10" key="1">
    <citation type="submission" date="2017-09" db="EMBL/GenBank/DDBJ databases">
        <title>Depth-based differentiation of microbial function through sediment-hosted aquifers and enrichment of novel symbionts in the deep terrestrial subsurface.</title>
        <authorList>
            <person name="Probst A.J."/>
            <person name="Ladd B."/>
            <person name="Jarett J.K."/>
            <person name="Geller-Mcgrath D.E."/>
            <person name="Sieber C.M.K."/>
            <person name="Emerson J.B."/>
            <person name="Anantharaman K."/>
            <person name="Thomas B.C."/>
            <person name="Malmstrom R."/>
            <person name="Stieglmeier M."/>
            <person name="Klingl A."/>
            <person name="Woyke T."/>
            <person name="Ryan C.M."/>
            <person name="Banfield J.F."/>
        </authorList>
    </citation>
    <scope>NUCLEOTIDE SEQUENCE [LARGE SCALE GENOMIC DNA]</scope>
</reference>
<keyword evidence="6 7" id="KW-0067">ATP-binding</keyword>
<evidence type="ECO:0000256" key="3">
    <source>
        <dbReference type="ARBA" id="ARBA00022679"/>
    </source>
</evidence>
<dbReference type="Proteomes" id="UP000230481">
    <property type="component" value="Unassembled WGS sequence"/>
</dbReference>
<dbReference type="InterPro" id="IPR036043">
    <property type="entry name" value="Phosphoglycerate_kinase_sf"/>
</dbReference>
<dbReference type="GO" id="GO:0006096">
    <property type="term" value="P:glycolytic process"/>
    <property type="evidence" value="ECO:0007669"/>
    <property type="project" value="InterPro"/>
</dbReference>
<dbReference type="GO" id="GO:0004618">
    <property type="term" value="F:phosphoglycerate kinase activity"/>
    <property type="evidence" value="ECO:0007669"/>
    <property type="project" value="UniProtKB-EC"/>
</dbReference>
<dbReference type="GO" id="GO:0005829">
    <property type="term" value="C:cytosol"/>
    <property type="evidence" value="ECO:0007669"/>
    <property type="project" value="TreeGrafter"/>
</dbReference>
<evidence type="ECO:0000256" key="7">
    <source>
        <dbReference type="PIRSR" id="PIRSR000724-2"/>
    </source>
</evidence>
<dbReference type="GO" id="GO:0043531">
    <property type="term" value="F:ADP binding"/>
    <property type="evidence" value="ECO:0007669"/>
    <property type="project" value="TreeGrafter"/>
</dbReference>
<dbReference type="AlphaFoldDB" id="A0A2M6WVR8"/>
<dbReference type="PIRSF" id="PIRSF000724">
    <property type="entry name" value="Pgk"/>
    <property type="match status" value="1"/>
</dbReference>
<dbReference type="InterPro" id="IPR015824">
    <property type="entry name" value="Phosphoglycerate_kinase_N"/>
</dbReference>
<gene>
    <name evidence="9" type="primary">pgk</name>
    <name evidence="9" type="ORF">COT82_00650</name>
</gene>
<evidence type="ECO:0000256" key="6">
    <source>
        <dbReference type="ARBA" id="ARBA00022840"/>
    </source>
</evidence>
<dbReference type="Pfam" id="PF00162">
    <property type="entry name" value="PGK"/>
    <property type="match status" value="1"/>
</dbReference>
<dbReference type="GO" id="GO:0005524">
    <property type="term" value="F:ATP binding"/>
    <property type="evidence" value="ECO:0007669"/>
    <property type="project" value="UniProtKB-KW"/>
</dbReference>
<keyword evidence="5 8" id="KW-0418">Kinase</keyword>
<evidence type="ECO:0000256" key="2">
    <source>
        <dbReference type="ARBA" id="ARBA00013061"/>
    </source>
</evidence>
<name>A0A2M6WVR8_9BACT</name>
<feature type="binding site" evidence="7">
    <location>
        <position position="194"/>
    </location>
    <ligand>
        <name>ATP</name>
        <dbReference type="ChEBI" id="CHEBI:30616"/>
    </ligand>
</feature>
<dbReference type="SUPFAM" id="SSF53748">
    <property type="entry name" value="Phosphoglycerate kinase"/>
    <property type="match status" value="1"/>
</dbReference>
<dbReference type="PRINTS" id="PR00477">
    <property type="entry name" value="PHGLYCKINASE"/>
</dbReference>
<organism evidence="9 10">
    <name type="scientific">Candidatus Campbellbacteria bacterium CG10_big_fil_rev_8_21_14_0_10_35_52</name>
    <dbReference type="NCBI Taxonomy" id="1974527"/>
    <lineage>
        <taxon>Bacteria</taxon>
        <taxon>Candidatus Campbelliibacteriota</taxon>
    </lineage>
</organism>
<accession>A0A2M6WVR8</accession>
<keyword evidence="3 8" id="KW-0808">Transferase</keyword>
<evidence type="ECO:0000256" key="1">
    <source>
        <dbReference type="ARBA" id="ARBA00000642"/>
    </source>
</evidence>
<dbReference type="Gene3D" id="3.40.50.1260">
    <property type="entry name" value="Phosphoglycerate kinase, N-terminal domain"/>
    <property type="match status" value="2"/>
</dbReference>
<dbReference type="EC" id="2.7.2.3" evidence="2 8"/>
<comment type="caution">
    <text evidence="9">The sequence shown here is derived from an EMBL/GenBank/DDBJ whole genome shotgun (WGS) entry which is preliminary data.</text>
</comment>
<dbReference type="GO" id="GO:0006094">
    <property type="term" value="P:gluconeogenesis"/>
    <property type="evidence" value="ECO:0007669"/>
    <property type="project" value="TreeGrafter"/>
</dbReference>
<evidence type="ECO:0000256" key="4">
    <source>
        <dbReference type="ARBA" id="ARBA00022741"/>
    </source>
</evidence>
<evidence type="ECO:0000313" key="9">
    <source>
        <dbReference type="EMBL" id="PIT96893.1"/>
    </source>
</evidence>